<name>A0A7D5V930_9NEIS</name>
<feature type="signal peptide" evidence="1">
    <location>
        <begin position="1"/>
        <end position="29"/>
    </location>
</feature>
<reference evidence="2 3" key="1">
    <citation type="journal article" date="2016" name="Int. J. Syst. Evol. Microbiol.">
        <title>Chitinibacter fontanus sp. nov., isolated from a spring.</title>
        <authorList>
            <person name="Sheu S.Y."/>
            <person name="Li Y.S."/>
            <person name="Young C.C."/>
            <person name="Chen W.M."/>
        </authorList>
    </citation>
    <scope>NUCLEOTIDE SEQUENCE [LARGE SCALE GENOMIC DNA]</scope>
    <source>
        <strain evidence="2 3">STM-7</strain>
    </source>
</reference>
<keyword evidence="3" id="KW-1185">Reference proteome</keyword>
<gene>
    <name evidence="2" type="ORF">HZU75_05995</name>
</gene>
<proteinExistence type="predicted"/>
<evidence type="ECO:0000256" key="1">
    <source>
        <dbReference type="SAM" id="SignalP"/>
    </source>
</evidence>
<feature type="chain" id="PRO_5028975480" description="DUF2946 family protein" evidence="1">
    <location>
        <begin position="30"/>
        <end position="104"/>
    </location>
</feature>
<dbReference type="Proteomes" id="UP000510822">
    <property type="component" value="Chromosome"/>
</dbReference>
<evidence type="ECO:0000313" key="3">
    <source>
        <dbReference type="Proteomes" id="UP000510822"/>
    </source>
</evidence>
<organism evidence="2 3">
    <name type="scientific">Chitinibacter fontanus</name>
    <dbReference type="NCBI Taxonomy" id="1737446"/>
    <lineage>
        <taxon>Bacteria</taxon>
        <taxon>Pseudomonadati</taxon>
        <taxon>Pseudomonadota</taxon>
        <taxon>Betaproteobacteria</taxon>
        <taxon>Neisseriales</taxon>
        <taxon>Chitinibacteraceae</taxon>
        <taxon>Chitinibacter</taxon>
    </lineage>
</organism>
<keyword evidence="1" id="KW-0732">Signal</keyword>
<protein>
    <recommendedName>
        <fullName evidence="4">DUF2946 family protein</fullName>
    </recommendedName>
</protein>
<dbReference type="KEGG" id="cfon:HZU75_05995"/>
<sequence>MRDVGINLRTICMLLLALMLAFAAAPASAATQSVRPDSSSAHCVEHKSTPTPQSIDCLAHCALPAVVTAPYQIMPHDSVRIAAVEPVLLNIQHAPPSPPPRLQT</sequence>
<evidence type="ECO:0000313" key="2">
    <source>
        <dbReference type="EMBL" id="QLI81119.1"/>
    </source>
</evidence>
<dbReference type="RefSeq" id="WP_180308249.1">
    <property type="nucleotide sequence ID" value="NZ_CP058952.1"/>
</dbReference>
<dbReference type="EMBL" id="CP058952">
    <property type="protein sequence ID" value="QLI81119.1"/>
    <property type="molecule type" value="Genomic_DNA"/>
</dbReference>
<accession>A0A7D5V930</accession>
<dbReference type="AlphaFoldDB" id="A0A7D5V930"/>
<evidence type="ECO:0008006" key="4">
    <source>
        <dbReference type="Google" id="ProtNLM"/>
    </source>
</evidence>